<feature type="region of interest" description="Disordered" evidence="12">
    <location>
        <begin position="246"/>
        <end position="275"/>
    </location>
</feature>
<keyword evidence="17" id="KW-1185">Reference proteome</keyword>
<dbReference type="InterPro" id="IPR000504">
    <property type="entry name" value="RRM_dom"/>
</dbReference>
<dbReference type="SUPFAM" id="SSF54928">
    <property type="entry name" value="RNA-binding domain, RBD"/>
    <property type="match status" value="1"/>
</dbReference>
<dbReference type="PANTHER" id="PTHR45814">
    <property type="entry name" value="HISTONE-LYSINE N-METHYLTRANSFERASE SETD1"/>
    <property type="match status" value="1"/>
</dbReference>
<evidence type="ECO:0000256" key="6">
    <source>
        <dbReference type="ARBA" id="ARBA00022853"/>
    </source>
</evidence>
<evidence type="ECO:0000256" key="3">
    <source>
        <dbReference type="ARBA" id="ARBA00022603"/>
    </source>
</evidence>
<feature type="domain" description="RRM" evidence="13">
    <location>
        <begin position="141"/>
        <end position="228"/>
    </location>
</feature>
<feature type="compositionally biased region" description="Acidic residues" evidence="12">
    <location>
        <begin position="598"/>
        <end position="622"/>
    </location>
</feature>
<evidence type="ECO:0000259" key="13">
    <source>
        <dbReference type="PROSITE" id="PS50102"/>
    </source>
</evidence>
<evidence type="ECO:0000256" key="7">
    <source>
        <dbReference type="ARBA" id="ARBA00023242"/>
    </source>
</evidence>
<feature type="compositionally biased region" description="Low complexity" evidence="12">
    <location>
        <begin position="518"/>
        <end position="536"/>
    </location>
</feature>
<evidence type="ECO:0000259" key="14">
    <source>
        <dbReference type="PROSITE" id="PS50280"/>
    </source>
</evidence>
<evidence type="ECO:0000256" key="2">
    <source>
        <dbReference type="ARBA" id="ARBA00012182"/>
    </source>
</evidence>
<evidence type="ECO:0000256" key="8">
    <source>
        <dbReference type="ARBA" id="ARBA00047571"/>
    </source>
</evidence>
<dbReference type="GO" id="GO:0048188">
    <property type="term" value="C:Set1C/COMPASS complex"/>
    <property type="evidence" value="ECO:0007669"/>
    <property type="project" value="TreeGrafter"/>
</dbReference>
<comment type="caution">
    <text evidence="16">The sequence shown here is derived from an EMBL/GenBank/DDBJ whole genome shotgun (WGS) entry which is preliminary data.</text>
</comment>
<dbReference type="InterPro" id="IPR035979">
    <property type="entry name" value="RBD_domain_sf"/>
</dbReference>
<dbReference type="EMBL" id="JANBUO010000101">
    <property type="protein sequence ID" value="KAJ2807541.1"/>
    <property type="molecule type" value="Genomic_DNA"/>
</dbReference>
<accession>A0A9W8HZJ0</accession>
<dbReference type="Pfam" id="PF00076">
    <property type="entry name" value="RRM_1"/>
    <property type="match status" value="1"/>
</dbReference>
<dbReference type="Gene3D" id="3.30.70.330">
    <property type="match status" value="1"/>
</dbReference>
<dbReference type="SMART" id="SM00508">
    <property type="entry name" value="PostSET"/>
    <property type="match status" value="1"/>
</dbReference>
<feature type="domain" description="SET" evidence="14">
    <location>
        <begin position="838"/>
        <end position="955"/>
    </location>
</feature>
<gene>
    <name evidence="16" type="primary">SET1</name>
    <name evidence="16" type="ORF">H4R20_001240</name>
</gene>
<dbReference type="InterPro" id="IPR044570">
    <property type="entry name" value="Set1-like"/>
</dbReference>
<dbReference type="PROSITE" id="PS50868">
    <property type="entry name" value="POST_SET"/>
    <property type="match status" value="1"/>
</dbReference>
<dbReference type="PROSITE" id="PS50102">
    <property type="entry name" value="RRM"/>
    <property type="match status" value="1"/>
</dbReference>
<feature type="compositionally biased region" description="Basic and acidic residues" evidence="12">
    <location>
        <begin position="460"/>
        <end position="471"/>
    </location>
</feature>
<dbReference type="InterPro" id="IPR046341">
    <property type="entry name" value="SET_dom_sf"/>
</dbReference>
<protein>
    <recommendedName>
        <fullName evidence="2">[histone H3]-lysine(4) N-trimethyltransferase</fullName>
        <ecNumber evidence="2">2.1.1.354</ecNumber>
    </recommendedName>
</protein>
<evidence type="ECO:0000259" key="15">
    <source>
        <dbReference type="PROSITE" id="PS50868"/>
    </source>
</evidence>
<dbReference type="PANTHER" id="PTHR45814:SF2">
    <property type="entry name" value="HISTONE-LYSINE N-METHYLTRANSFERASE SETD1"/>
    <property type="match status" value="1"/>
</dbReference>
<feature type="domain" description="Post-SET" evidence="15">
    <location>
        <begin position="961"/>
        <end position="977"/>
    </location>
</feature>
<dbReference type="AlphaFoldDB" id="A0A9W8HZJ0"/>
<keyword evidence="7" id="KW-0539">Nucleus</keyword>
<dbReference type="Gene3D" id="2.170.270.10">
    <property type="entry name" value="SET domain"/>
    <property type="match status" value="1"/>
</dbReference>
<comment type="catalytic activity">
    <reaction evidence="9">
        <text>N(6)-methyl-L-lysyl(4)-[histone H3] + S-adenosyl-L-methionine = N(6),N(6)-dimethyl-L-lysyl(4)-[histone H3] + S-adenosyl-L-homocysteine + H(+)</text>
        <dbReference type="Rhea" id="RHEA:60268"/>
        <dbReference type="Rhea" id="RHEA-COMP:15540"/>
        <dbReference type="Rhea" id="RHEA-COMP:15543"/>
        <dbReference type="ChEBI" id="CHEBI:15378"/>
        <dbReference type="ChEBI" id="CHEBI:57856"/>
        <dbReference type="ChEBI" id="CHEBI:59789"/>
        <dbReference type="ChEBI" id="CHEBI:61929"/>
        <dbReference type="ChEBI" id="CHEBI:61976"/>
    </reaction>
</comment>
<dbReference type="InterPro" id="IPR003616">
    <property type="entry name" value="Post-SET_dom"/>
</dbReference>
<feature type="compositionally biased region" description="Basic and acidic residues" evidence="12">
    <location>
        <begin position="263"/>
        <end position="275"/>
    </location>
</feature>
<evidence type="ECO:0000256" key="12">
    <source>
        <dbReference type="SAM" id="MobiDB-lite"/>
    </source>
</evidence>
<proteinExistence type="predicted"/>
<reference evidence="16" key="1">
    <citation type="submission" date="2022-07" db="EMBL/GenBank/DDBJ databases">
        <title>Phylogenomic reconstructions and comparative analyses of Kickxellomycotina fungi.</title>
        <authorList>
            <person name="Reynolds N.K."/>
            <person name="Stajich J.E."/>
            <person name="Barry K."/>
            <person name="Grigoriev I.V."/>
            <person name="Crous P."/>
            <person name="Smith M.E."/>
        </authorList>
    </citation>
    <scope>NUCLEOTIDE SEQUENCE</scope>
    <source>
        <strain evidence="16">NRRL 1565</strain>
    </source>
</reference>
<dbReference type="SUPFAM" id="SSF82199">
    <property type="entry name" value="SET domain"/>
    <property type="match status" value="1"/>
</dbReference>
<evidence type="ECO:0000256" key="9">
    <source>
        <dbReference type="ARBA" id="ARBA00047583"/>
    </source>
</evidence>
<dbReference type="InterPro" id="IPR012677">
    <property type="entry name" value="Nucleotide-bd_a/b_plait_sf"/>
</dbReference>
<evidence type="ECO:0000313" key="17">
    <source>
        <dbReference type="Proteomes" id="UP001140094"/>
    </source>
</evidence>
<dbReference type="PROSITE" id="PS50280">
    <property type="entry name" value="SET"/>
    <property type="match status" value="1"/>
</dbReference>
<sequence length="977" mass="106226">MNAGGFRSHHASRGSNAERPVAQCLALFVGANADRISGGVLNIPIETPWCSTAQTTASHVSEGVGYLSTPQSLTSPGQGCDVVGARSNGIYRSDMRDYDPRLDAQRRTWRDGQRRASRQPLLLRAPLFESDSSTVNTIPACTVVVSGMSPLVTPEKLRTHFVSFGAVAGIRLGYDPSTGMSLGVARVDFVSSADAPSPRAAAREALVSGNVIQAGQSAAVLELDISGRFDTLIDALLRDAEKRERDHAAATAASSRRGNSPARKPERSGGASTHDRGLGICAVRVPRSSISFSQNTEADVGRYFERFKPTHVARDKGYWYILFASERDAHRCQRLSDKQRFAGRSIDVELYELADRDRLEDIKRLAKDGDSEQRPGTSLTSRTLITDNDTGGYGGRQTAPSHYLPGLEARVFVSSDLELHQLTEELLLREISESFVQDIQLRHLQRLISDFISPPSKQRAGRDSANGDRPTHVPKPPIRKPIDTAALLKRMSKSVTGASDSHTPINSVLADLPSFRRGSSGTFGSHRSKRAAVSSSRAHRRVSTSRSSERVDNSDSDLSDVDDRAGSEKDTMAWNKYAAKRMARRSHKGVMPANFSETDGDAFTDSSMDMETESPETAGDDDGEYAVETVADAKLPTFKNKRALKRRTTSAAQGKKRKRAVVELAQPETPLGLGPGEAGHFAEEDTFSPPINATGSARTEGYQPLAPEMKSRYLPQLHYQLHWAASFFGGTDAAVASRLRGVSGSSKSASGGRGANTSDAGLLYSLLQTSMVPSSRSHRAVNRKLRAEFSMGIRNIGDVGSSSSDRAGNAAAGPLNDIGSSNGSSDLLRFNQLESRTKRLRFSKSAIHDWGLFASEPIFQGEFVIEYIGERIRAELADLREEQYEREGIGSSYLFRVDDDIVIDATKCGNVARFINHCCEPNCIARTIVAGGTKRVGIYADRDIQIGEEITYNYKFPSEEVKIPCLCGAVNCSGYLN</sequence>
<evidence type="ECO:0000256" key="1">
    <source>
        <dbReference type="ARBA" id="ARBA00004123"/>
    </source>
</evidence>
<keyword evidence="3 16" id="KW-0489">Methyltransferase</keyword>
<dbReference type="InterPro" id="IPR001214">
    <property type="entry name" value="SET_dom"/>
</dbReference>
<feature type="region of interest" description="Disordered" evidence="12">
    <location>
        <begin position="367"/>
        <end position="400"/>
    </location>
</feature>
<evidence type="ECO:0000313" key="16">
    <source>
        <dbReference type="EMBL" id="KAJ2807541.1"/>
    </source>
</evidence>
<keyword evidence="5" id="KW-0949">S-adenosyl-L-methionine</keyword>
<organism evidence="16 17">
    <name type="scientific">Coemansia guatemalensis</name>
    <dbReference type="NCBI Taxonomy" id="2761395"/>
    <lineage>
        <taxon>Eukaryota</taxon>
        <taxon>Fungi</taxon>
        <taxon>Fungi incertae sedis</taxon>
        <taxon>Zoopagomycota</taxon>
        <taxon>Kickxellomycotina</taxon>
        <taxon>Kickxellomycetes</taxon>
        <taxon>Kickxellales</taxon>
        <taxon>Kickxellaceae</taxon>
        <taxon>Coemansia</taxon>
    </lineage>
</organism>
<dbReference type="SMART" id="SM00360">
    <property type="entry name" value="RRM"/>
    <property type="match status" value="1"/>
</dbReference>
<comment type="catalytic activity">
    <reaction evidence="10">
        <text>N(6),N(6)-dimethyl-L-lysyl(4)-[histone H3] + S-adenosyl-L-methionine = N(6),N(6),N(6)-trimethyl-L-lysyl(4)-[histone H3] + S-adenosyl-L-homocysteine + H(+)</text>
        <dbReference type="Rhea" id="RHEA:60272"/>
        <dbReference type="Rhea" id="RHEA-COMP:15537"/>
        <dbReference type="Rhea" id="RHEA-COMP:15540"/>
        <dbReference type="ChEBI" id="CHEBI:15378"/>
        <dbReference type="ChEBI" id="CHEBI:57856"/>
        <dbReference type="ChEBI" id="CHEBI:59789"/>
        <dbReference type="ChEBI" id="CHEBI:61961"/>
        <dbReference type="ChEBI" id="CHEBI:61976"/>
    </reaction>
</comment>
<keyword evidence="11" id="KW-0694">RNA-binding</keyword>
<feature type="region of interest" description="Disordered" evidence="12">
    <location>
        <begin position="452"/>
        <end position="481"/>
    </location>
</feature>
<dbReference type="GO" id="GO:0032259">
    <property type="term" value="P:methylation"/>
    <property type="evidence" value="ECO:0007669"/>
    <property type="project" value="UniProtKB-KW"/>
</dbReference>
<dbReference type="Proteomes" id="UP001140094">
    <property type="component" value="Unassembled WGS sequence"/>
</dbReference>
<comment type="catalytic activity">
    <reaction evidence="8">
        <text>L-lysyl(4)-[histone H3] + 3 S-adenosyl-L-methionine = N(6),N(6),N(6)-trimethyl-L-lysyl(4)-[histone H3] + 3 S-adenosyl-L-homocysteine + 3 H(+)</text>
        <dbReference type="Rhea" id="RHEA:60260"/>
        <dbReference type="Rhea" id="RHEA-COMP:15537"/>
        <dbReference type="Rhea" id="RHEA-COMP:15547"/>
        <dbReference type="ChEBI" id="CHEBI:15378"/>
        <dbReference type="ChEBI" id="CHEBI:29969"/>
        <dbReference type="ChEBI" id="CHEBI:57856"/>
        <dbReference type="ChEBI" id="CHEBI:59789"/>
        <dbReference type="ChEBI" id="CHEBI:61961"/>
        <dbReference type="EC" id="2.1.1.354"/>
    </reaction>
</comment>
<dbReference type="GO" id="GO:0140999">
    <property type="term" value="F:histone H3K4 trimethyltransferase activity"/>
    <property type="evidence" value="ECO:0007669"/>
    <property type="project" value="UniProtKB-EC"/>
</dbReference>
<dbReference type="CDD" id="cd00590">
    <property type="entry name" value="RRM_SF"/>
    <property type="match status" value="1"/>
</dbReference>
<dbReference type="Pfam" id="PF00856">
    <property type="entry name" value="SET"/>
    <property type="match status" value="1"/>
</dbReference>
<dbReference type="InterPro" id="IPR024636">
    <property type="entry name" value="SET_assoc"/>
</dbReference>
<dbReference type="EC" id="2.1.1.354" evidence="2"/>
<dbReference type="Pfam" id="PF11767">
    <property type="entry name" value="SET_assoc"/>
    <property type="match status" value="1"/>
</dbReference>
<evidence type="ECO:0000256" key="4">
    <source>
        <dbReference type="ARBA" id="ARBA00022679"/>
    </source>
</evidence>
<evidence type="ECO:0000256" key="10">
    <source>
        <dbReference type="ARBA" id="ARBA00049129"/>
    </source>
</evidence>
<dbReference type="SMART" id="SM00317">
    <property type="entry name" value="SET"/>
    <property type="match status" value="1"/>
</dbReference>
<keyword evidence="4 16" id="KW-0808">Transferase</keyword>
<feature type="compositionally biased region" description="Polar residues" evidence="12">
    <location>
        <begin position="374"/>
        <end position="389"/>
    </location>
</feature>
<keyword evidence="6" id="KW-0156">Chromatin regulator</keyword>
<feature type="region of interest" description="Disordered" evidence="12">
    <location>
        <begin position="518"/>
        <end position="568"/>
    </location>
</feature>
<evidence type="ECO:0000256" key="11">
    <source>
        <dbReference type="PROSITE-ProRule" id="PRU00176"/>
    </source>
</evidence>
<name>A0A9W8HZJ0_9FUNG</name>
<evidence type="ECO:0000256" key="5">
    <source>
        <dbReference type="ARBA" id="ARBA00022691"/>
    </source>
</evidence>
<feature type="region of interest" description="Disordered" evidence="12">
    <location>
        <begin position="591"/>
        <end position="622"/>
    </location>
</feature>
<comment type="subcellular location">
    <subcellularLocation>
        <location evidence="1">Nucleus</location>
    </subcellularLocation>
</comment>
<dbReference type="OrthoDB" id="116380at2759"/>
<dbReference type="GO" id="GO:0003723">
    <property type="term" value="F:RNA binding"/>
    <property type="evidence" value="ECO:0007669"/>
    <property type="project" value="UniProtKB-UniRule"/>
</dbReference>